<keyword evidence="1" id="KW-0812">Transmembrane</keyword>
<keyword evidence="1" id="KW-1133">Transmembrane helix</keyword>
<comment type="caution">
    <text evidence="2">The sequence shown here is derived from an EMBL/GenBank/DDBJ whole genome shotgun (WGS) entry which is preliminary data.</text>
</comment>
<keyword evidence="3" id="KW-1185">Reference proteome</keyword>
<accession>A0A1Q9CRB7</accession>
<dbReference type="Proteomes" id="UP000186817">
    <property type="component" value="Unassembled WGS sequence"/>
</dbReference>
<reference evidence="2 3" key="1">
    <citation type="submission" date="2016-02" db="EMBL/GenBank/DDBJ databases">
        <title>Genome analysis of coral dinoflagellate symbionts highlights evolutionary adaptations to a symbiotic lifestyle.</title>
        <authorList>
            <person name="Aranda M."/>
            <person name="Li Y."/>
            <person name="Liew Y.J."/>
            <person name="Baumgarten S."/>
            <person name="Simakov O."/>
            <person name="Wilson M."/>
            <person name="Piel J."/>
            <person name="Ashoor H."/>
            <person name="Bougouffa S."/>
            <person name="Bajic V.B."/>
            <person name="Ryu T."/>
            <person name="Ravasi T."/>
            <person name="Bayer T."/>
            <person name="Micklem G."/>
            <person name="Kim H."/>
            <person name="Bhak J."/>
            <person name="Lajeunesse T.C."/>
            <person name="Voolstra C.R."/>
        </authorList>
    </citation>
    <scope>NUCLEOTIDE SEQUENCE [LARGE SCALE GENOMIC DNA]</scope>
    <source>
        <strain evidence="2 3">CCMP2467</strain>
    </source>
</reference>
<organism evidence="2 3">
    <name type="scientific">Symbiodinium microadriaticum</name>
    <name type="common">Dinoflagellate</name>
    <name type="synonym">Zooxanthella microadriatica</name>
    <dbReference type="NCBI Taxonomy" id="2951"/>
    <lineage>
        <taxon>Eukaryota</taxon>
        <taxon>Sar</taxon>
        <taxon>Alveolata</taxon>
        <taxon>Dinophyceae</taxon>
        <taxon>Suessiales</taxon>
        <taxon>Symbiodiniaceae</taxon>
        <taxon>Symbiodinium</taxon>
    </lineage>
</organism>
<keyword evidence="1" id="KW-0472">Membrane</keyword>
<dbReference type="EMBL" id="LSRX01000976">
    <property type="protein sequence ID" value="OLP85460.1"/>
    <property type="molecule type" value="Genomic_DNA"/>
</dbReference>
<gene>
    <name evidence="2" type="ORF">AK812_SmicGene33542</name>
</gene>
<name>A0A1Q9CRB7_SYMMI</name>
<evidence type="ECO:0000313" key="3">
    <source>
        <dbReference type="Proteomes" id="UP000186817"/>
    </source>
</evidence>
<protein>
    <submittedName>
        <fullName evidence="2">Uncharacterized protein</fullName>
    </submittedName>
</protein>
<dbReference type="OrthoDB" id="437957at2759"/>
<sequence length="388" mass="42754">MGTSINKLLAKYLEDASTSCCGFDHLHPVTGVELPCDRTIIFEMLVKWYADSAEGKGKDECWTDEINGLIRAHIGSVMSDVRQRLVPINYTIYMVGASNVPFLADLIPELARQVADGGLQTISVRFLVHWAFVVVVSIFNTLISVAIWKWGLALQNTNYRCFRSRVCVVALMVPCGCLLASVVWMSHVLCYVSTDASRFAEEMDIIWCLKIFALEPLISATLVWLGRELDCALVVIVSKQTLQGLEALHGISTEEATVAHETKPQFTFEQFPPTPAGREEMGSYMQVLRQLYDKTGGSELVDASGLVHDTSLLPLVPFALLLAVTIVVLFPRVFSKMAVTCLRLRQAECECPADPDIIDTGHVFADIPATTGSVLPAIFGREDSSFSI</sequence>
<evidence type="ECO:0000256" key="1">
    <source>
        <dbReference type="SAM" id="Phobius"/>
    </source>
</evidence>
<dbReference type="AlphaFoldDB" id="A0A1Q9CRB7"/>
<feature type="transmembrane region" description="Helical" evidence="1">
    <location>
        <begin position="315"/>
        <end position="335"/>
    </location>
</feature>
<feature type="transmembrane region" description="Helical" evidence="1">
    <location>
        <begin position="127"/>
        <end position="148"/>
    </location>
</feature>
<evidence type="ECO:0000313" key="2">
    <source>
        <dbReference type="EMBL" id="OLP85460.1"/>
    </source>
</evidence>
<proteinExistence type="predicted"/>
<feature type="transmembrane region" description="Helical" evidence="1">
    <location>
        <begin position="168"/>
        <end position="193"/>
    </location>
</feature>